<dbReference type="InterPro" id="IPR004682">
    <property type="entry name" value="TRAP_DctP"/>
</dbReference>
<dbReference type="NCBIfam" id="NF037995">
    <property type="entry name" value="TRAP_S1"/>
    <property type="match status" value="1"/>
</dbReference>
<dbReference type="PANTHER" id="PTHR33376:SF7">
    <property type="entry name" value="C4-DICARBOXYLATE-BINDING PROTEIN DCTB"/>
    <property type="match status" value="1"/>
</dbReference>
<feature type="chain" id="PRO_5003992797" evidence="4">
    <location>
        <begin position="20"/>
        <end position="334"/>
    </location>
</feature>
<dbReference type="RefSeq" id="WP_007471258.1">
    <property type="nucleotide sequence ID" value="NZ_AMZO01000049.1"/>
</dbReference>
<dbReference type="NCBIfam" id="TIGR00787">
    <property type="entry name" value="dctP"/>
    <property type="match status" value="1"/>
</dbReference>
<protein>
    <submittedName>
        <fullName evidence="5">TRAP-type C4-dicarboxylate transport system, periplasmic component</fullName>
    </submittedName>
</protein>
<reference evidence="5 6" key="1">
    <citation type="submission" date="2012-12" db="EMBL/GenBank/DDBJ databases">
        <title>Genome Assembly of Photobacterium sp. AK15.</title>
        <authorList>
            <person name="Khatri I."/>
            <person name="Vaidya B."/>
            <person name="Srinivas T.N.R."/>
            <person name="Subramanian S."/>
            <person name="Pinnaka A."/>
        </authorList>
    </citation>
    <scope>NUCLEOTIDE SEQUENCE [LARGE SCALE GENOMIC DNA]</scope>
    <source>
        <strain evidence="5 6">AK15</strain>
    </source>
</reference>
<dbReference type="InterPro" id="IPR038404">
    <property type="entry name" value="TRAP_DctP_sf"/>
</dbReference>
<organism evidence="5 6">
    <name type="scientific">Photobacterium marinum</name>
    <dbReference type="NCBI Taxonomy" id="1056511"/>
    <lineage>
        <taxon>Bacteria</taxon>
        <taxon>Pseudomonadati</taxon>
        <taxon>Pseudomonadota</taxon>
        <taxon>Gammaproteobacteria</taxon>
        <taxon>Vibrionales</taxon>
        <taxon>Vibrionaceae</taxon>
        <taxon>Photobacterium</taxon>
    </lineage>
</organism>
<gene>
    <name evidence="5" type="ORF">C942_04024</name>
</gene>
<feature type="signal peptide" evidence="4">
    <location>
        <begin position="1"/>
        <end position="19"/>
    </location>
</feature>
<dbReference type="PATRIC" id="fig|1056511.3.peg.4837"/>
<dbReference type="GO" id="GO:0030288">
    <property type="term" value="C:outer membrane-bounded periplasmic space"/>
    <property type="evidence" value="ECO:0007669"/>
    <property type="project" value="InterPro"/>
</dbReference>
<evidence type="ECO:0000313" key="5">
    <source>
        <dbReference type="EMBL" id="ELR63189.1"/>
    </source>
</evidence>
<evidence type="ECO:0000313" key="6">
    <source>
        <dbReference type="Proteomes" id="UP000011134"/>
    </source>
</evidence>
<evidence type="ECO:0000256" key="3">
    <source>
        <dbReference type="ARBA" id="ARBA00022729"/>
    </source>
</evidence>
<dbReference type="PANTHER" id="PTHR33376">
    <property type="match status" value="1"/>
</dbReference>
<proteinExistence type="inferred from homology"/>
<dbReference type="Proteomes" id="UP000011134">
    <property type="component" value="Unassembled WGS sequence"/>
</dbReference>
<keyword evidence="3 4" id="KW-0732">Signal</keyword>
<dbReference type="InterPro" id="IPR018389">
    <property type="entry name" value="DctP_fam"/>
</dbReference>
<dbReference type="GO" id="GO:0055085">
    <property type="term" value="P:transmembrane transport"/>
    <property type="evidence" value="ECO:0007669"/>
    <property type="project" value="InterPro"/>
</dbReference>
<dbReference type="PIRSF" id="PIRSF006470">
    <property type="entry name" value="DctB"/>
    <property type="match status" value="1"/>
</dbReference>
<dbReference type="PROSITE" id="PS51257">
    <property type="entry name" value="PROKAR_LIPOPROTEIN"/>
    <property type="match status" value="1"/>
</dbReference>
<keyword evidence="6" id="KW-1185">Reference proteome</keyword>
<evidence type="ECO:0000256" key="4">
    <source>
        <dbReference type="SAM" id="SignalP"/>
    </source>
</evidence>
<dbReference type="CDD" id="cd13603">
    <property type="entry name" value="PBP2_TRAP_Siap_TeaA_like"/>
    <property type="match status" value="1"/>
</dbReference>
<dbReference type="EMBL" id="AMZO01000049">
    <property type="protein sequence ID" value="ELR63189.1"/>
    <property type="molecule type" value="Genomic_DNA"/>
</dbReference>
<evidence type="ECO:0000256" key="2">
    <source>
        <dbReference type="ARBA" id="ARBA00022448"/>
    </source>
</evidence>
<comment type="caution">
    <text evidence="5">The sequence shown here is derived from an EMBL/GenBank/DDBJ whole genome shotgun (WGS) entry which is preliminary data.</text>
</comment>
<dbReference type="OrthoDB" id="9771186at2"/>
<dbReference type="AlphaFoldDB" id="L8J6G0"/>
<sequence length="334" mass="37021">MKKYLTSVAIGTLSLLALAGCGNNESEVKVMKVGIGVPESHFEFKAMQSFADYVEKQTEGKLDVQIYPSNQLGNDQEVLEAIKLNTAQMNLPAPAVMGNIVKEFNILELPFIFPTEDVANKVVDGQWGQELLGKLENAGYVGLGYGNFGFRHVTNNVHPITQLSDFKGLKLRTMQNRSHLDAFRALGANPTPMPFSELFSSLQLGTVDGQENPYTNIYSQRLFEVQKYASDTGHVYSWVVFVVGKKFYDGLTVEQQKVLQDAAVIAKNEMRAAVRAQDEQSLQKMIEAGVQFHKLSESAKAEIRDAVAPVVKQHGDQIDPVFFAELQQKVKEAS</sequence>
<name>L8J6G0_9GAMM</name>
<evidence type="ECO:0000256" key="1">
    <source>
        <dbReference type="ARBA" id="ARBA00009023"/>
    </source>
</evidence>
<dbReference type="Gene3D" id="3.40.190.170">
    <property type="entry name" value="Bacterial extracellular solute-binding protein, family 7"/>
    <property type="match status" value="1"/>
</dbReference>
<dbReference type="Pfam" id="PF03480">
    <property type="entry name" value="DctP"/>
    <property type="match status" value="1"/>
</dbReference>
<accession>L8J6G0</accession>
<comment type="similarity">
    <text evidence="1">Belongs to the bacterial solute-binding protein 7 family.</text>
</comment>
<keyword evidence="2" id="KW-0813">Transport</keyword>